<evidence type="ECO:0000313" key="3">
    <source>
        <dbReference type="Proteomes" id="UP000199034"/>
    </source>
</evidence>
<keyword evidence="2" id="KW-0648">Protein biosynthesis</keyword>
<name>A0A1G7B897_9ACTN</name>
<protein>
    <submittedName>
        <fullName evidence="2">Transcription elongation factor GreA</fullName>
    </submittedName>
</protein>
<dbReference type="EMBL" id="FMZM01000017">
    <property type="protein sequence ID" value="SDE23334.1"/>
    <property type="molecule type" value="Genomic_DNA"/>
</dbReference>
<dbReference type="InterPro" id="IPR036953">
    <property type="entry name" value="GreA/GreB_C_sf"/>
</dbReference>
<dbReference type="AlphaFoldDB" id="A0A1G7B897"/>
<keyword evidence="3" id="KW-1185">Reference proteome</keyword>
<dbReference type="Gene3D" id="3.10.50.30">
    <property type="entry name" value="Transcription elongation factor, GreA/GreB, C-terminal domain"/>
    <property type="match status" value="1"/>
</dbReference>
<dbReference type="GO" id="GO:0003677">
    <property type="term" value="F:DNA binding"/>
    <property type="evidence" value="ECO:0007669"/>
    <property type="project" value="InterPro"/>
</dbReference>
<dbReference type="GO" id="GO:0070063">
    <property type="term" value="F:RNA polymerase binding"/>
    <property type="evidence" value="ECO:0007669"/>
    <property type="project" value="InterPro"/>
</dbReference>
<sequence>MTLTSATSTPGSASALLAERLEALRVEREQVLAESRLEAVGDVADRATNVEATIRLQLLDERIATIELEIEQAGRQQHTDGVVSVGDVVTLDLGDGPETYVVGSVEQASAGVDTVTPASPLGRAILGAEVGTTVTYSPRSGVKLSAVIVSAETA</sequence>
<dbReference type="Pfam" id="PF01272">
    <property type="entry name" value="GreA_GreB"/>
    <property type="match status" value="1"/>
</dbReference>
<accession>A0A1G7B897</accession>
<feature type="domain" description="Transcription elongation factor GreA/GreB C-terminal" evidence="1">
    <location>
        <begin position="79"/>
        <end position="152"/>
    </location>
</feature>
<dbReference type="InterPro" id="IPR001437">
    <property type="entry name" value="Tscrpt_elong_fac_GreA/B_C"/>
</dbReference>
<organism evidence="2 3">
    <name type="scientific">Nocardioides lianchengensis</name>
    <dbReference type="NCBI Taxonomy" id="1045774"/>
    <lineage>
        <taxon>Bacteria</taxon>
        <taxon>Bacillati</taxon>
        <taxon>Actinomycetota</taxon>
        <taxon>Actinomycetes</taxon>
        <taxon>Propionibacteriales</taxon>
        <taxon>Nocardioidaceae</taxon>
        <taxon>Nocardioides</taxon>
    </lineage>
</organism>
<dbReference type="Proteomes" id="UP000199034">
    <property type="component" value="Unassembled WGS sequence"/>
</dbReference>
<dbReference type="GO" id="GO:0032784">
    <property type="term" value="P:regulation of DNA-templated transcription elongation"/>
    <property type="evidence" value="ECO:0007669"/>
    <property type="project" value="InterPro"/>
</dbReference>
<dbReference type="InterPro" id="IPR023459">
    <property type="entry name" value="Tscrpt_elong_fac_GreA/B_fam"/>
</dbReference>
<dbReference type="GO" id="GO:0003746">
    <property type="term" value="F:translation elongation factor activity"/>
    <property type="evidence" value="ECO:0007669"/>
    <property type="project" value="UniProtKB-KW"/>
</dbReference>
<proteinExistence type="predicted"/>
<reference evidence="2 3" key="1">
    <citation type="submission" date="2016-10" db="EMBL/GenBank/DDBJ databases">
        <authorList>
            <person name="de Groot N.N."/>
        </authorList>
    </citation>
    <scope>NUCLEOTIDE SEQUENCE [LARGE SCALE GENOMIC DNA]</scope>
    <source>
        <strain evidence="2 3">CGMCC 4.6858</strain>
    </source>
</reference>
<evidence type="ECO:0000259" key="1">
    <source>
        <dbReference type="Pfam" id="PF01272"/>
    </source>
</evidence>
<dbReference type="STRING" id="1045774.SAMN05421872_11776"/>
<evidence type="ECO:0000313" key="2">
    <source>
        <dbReference type="EMBL" id="SDE23334.1"/>
    </source>
</evidence>
<gene>
    <name evidence="2" type="ORF">SAMN05421872_11776</name>
</gene>
<keyword evidence="2" id="KW-0251">Elongation factor</keyword>
<dbReference type="RefSeq" id="WP_170867235.1">
    <property type="nucleotide sequence ID" value="NZ_FMZM01000017.1"/>
</dbReference>
<dbReference type="PIRSF" id="PIRSF006092">
    <property type="entry name" value="GreA_GreB"/>
    <property type="match status" value="1"/>
</dbReference>
<dbReference type="SUPFAM" id="SSF54534">
    <property type="entry name" value="FKBP-like"/>
    <property type="match status" value="1"/>
</dbReference>